<dbReference type="Proteomes" id="UP001333710">
    <property type="component" value="Chromosome"/>
</dbReference>
<evidence type="ECO:0000313" key="2">
    <source>
        <dbReference type="Proteomes" id="UP001333710"/>
    </source>
</evidence>
<dbReference type="Pfam" id="PF07087">
    <property type="entry name" value="DUF1353"/>
    <property type="match status" value="1"/>
</dbReference>
<gene>
    <name evidence="1" type="ORF">MACH26_18980</name>
</gene>
<dbReference type="AlphaFoldDB" id="A0AA48KRQ9"/>
<accession>A0AA48KRQ9</accession>
<evidence type="ECO:0008006" key="3">
    <source>
        <dbReference type="Google" id="ProtNLM"/>
    </source>
</evidence>
<proteinExistence type="predicted"/>
<organism evidence="1 2">
    <name type="scientific">Planctobacterium marinum</name>
    <dbReference type="NCBI Taxonomy" id="1631968"/>
    <lineage>
        <taxon>Bacteria</taxon>
        <taxon>Pseudomonadati</taxon>
        <taxon>Pseudomonadota</taxon>
        <taxon>Gammaproteobacteria</taxon>
        <taxon>Alteromonadales</taxon>
        <taxon>Alteromonadaceae</taxon>
        <taxon>Planctobacterium</taxon>
    </lineage>
</organism>
<keyword evidence="2" id="KW-1185">Reference proteome</keyword>
<reference evidence="1" key="1">
    <citation type="submission" date="2023-01" db="EMBL/GenBank/DDBJ databases">
        <title>Complete genome sequence of Planctobacterium marinum strain Dej080120_11.</title>
        <authorList>
            <person name="Ueki S."/>
            <person name="Maruyama F."/>
        </authorList>
    </citation>
    <scope>NUCLEOTIDE SEQUENCE</scope>
    <source>
        <strain evidence="1">Dej080120_11</strain>
    </source>
</reference>
<dbReference type="InterPro" id="IPR010767">
    <property type="entry name" value="Phage_CGC-2007_Cje0229"/>
</dbReference>
<evidence type="ECO:0000313" key="1">
    <source>
        <dbReference type="EMBL" id="BDX06377.1"/>
    </source>
</evidence>
<protein>
    <recommendedName>
        <fullName evidence="3">DUF1353 domain-containing protein</fullName>
    </recommendedName>
</protein>
<name>A0AA48KRQ9_9ALTE</name>
<sequence length="159" mass="18272">MKDFTIELENQSNGESYRLKIPRGFRTNLATIPRPVNVIFASYATYATAGLVHDYLYWVQPHCHGNGRDLADLIYLSVLKESLVSEINRTIQWGAVRAAWLAWSNNRHKRDAGESRYFPVDDRADFINPDLTLKTAMYLSSEQQEWEKSSDENVCKLLG</sequence>
<dbReference type="KEGG" id="pmaw:MACH26_18980"/>
<dbReference type="EMBL" id="AP027272">
    <property type="protein sequence ID" value="BDX06377.1"/>
    <property type="molecule type" value="Genomic_DNA"/>
</dbReference>